<dbReference type="AlphaFoldDB" id="A0A0G4ICP7"/>
<protein>
    <recommendedName>
        <fullName evidence="3">Phytase-like domain-containing protein</fullName>
    </recommendedName>
</protein>
<sequence length="586" mass="63664">MPSTLLWLCSLFGILATVQTHAPTFPGPCIPKTSATFIGSVEFPSGTKVDGVTLGGLSALTFDADRNVWYALSDHRGVGIPSKFFTFSVNVSDGSLDEGDIVFSSSTTLKNPDGTDIDRSLDTEGITQDSEGFLWISSEQNEDGRVPEIFQIFVNGTATGKEIPIPERYIGVNHTVGVRKNLGHEALANSFLIDWDTGADAGAKVWVAGVEGALTQDGEEANLINGSLARVFFKSAPADSHTDPPEFVYLTDPIPVAPISPDKFADLGLVEVLPIERSARRFLTLERSFATGAPDRGFTVSLYEACVVDGVTDVAAVFSLKDIPSEDLTVLQKDLVFNVGEETGEVVDNLEGMAFGPTLSDGRRLLMMMSDDNFSYFGPQTTQFLAFAVNFAPFAKDDFFETEADSLLVGDLTRNDEDREWDAFSVSAFRIIRQGTVVEFEANRSATLDSGALLTVFSNGTFVFDPRGGAYEGISANGTWLEVFGYWVEEDEVVEGRSEPGMDFARVQIQLGGRGEKGEGEEEAREEQREEEGEEEQGEEEGDEVREEVQVHALAGEGVQEEGSSLTQLWNVTGKNLIFDDLGDGR</sequence>
<name>A0A0G4ICP7_9ALVE</name>
<evidence type="ECO:0000259" key="3">
    <source>
        <dbReference type="Pfam" id="PF13449"/>
    </source>
</evidence>
<keyword evidence="2" id="KW-0732">Signal</keyword>
<dbReference type="Pfam" id="PF13449">
    <property type="entry name" value="Phytase-like"/>
    <property type="match status" value="1"/>
</dbReference>
<feature type="compositionally biased region" description="Acidic residues" evidence="1">
    <location>
        <begin position="519"/>
        <end position="546"/>
    </location>
</feature>
<gene>
    <name evidence="4" type="ORF">Cvel_13087</name>
</gene>
<reference evidence="4" key="1">
    <citation type="submission" date="2014-11" db="EMBL/GenBank/DDBJ databases">
        <authorList>
            <person name="Otto D Thomas"/>
            <person name="Naeem Raeece"/>
        </authorList>
    </citation>
    <scope>NUCLEOTIDE SEQUENCE</scope>
</reference>
<organism evidence="4">
    <name type="scientific">Chromera velia CCMP2878</name>
    <dbReference type="NCBI Taxonomy" id="1169474"/>
    <lineage>
        <taxon>Eukaryota</taxon>
        <taxon>Sar</taxon>
        <taxon>Alveolata</taxon>
        <taxon>Colpodellida</taxon>
        <taxon>Chromeraceae</taxon>
        <taxon>Chromera</taxon>
    </lineage>
</organism>
<dbReference type="PhylomeDB" id="A0A0G4ICP7"/>
<evidence type="ECO:0000313" key="4">
    <source>
        <dbReference type="EMBL" id="CEM54842.1"/>
    </source>
</evidence>
<feature type="domain" description="Phytase-like" evidence="3">
    <location>
        <begin position="53"/>
        <end position="374"/>
    </location>
</feature>
<feature type="chain" id="PRO_5005192630" description="Phytase-like domain-containing protein" evidence="2">
    <location>
        <begin position="21"/>
        <end position="586"/>
    </location>
</feature>
<dbReference type="InterPro" id="IPR027372">
    <property type="entry name" value="Phytase-like_dom"/>
</dbReference>
<feature type="signal peptide" evidence="2">
    <location>
        <begin position="1"/>
        <end position="20"/>
    </location>
</feature>
<proteinExistence type="predicted"/>
<dbReference type="EMBL" id="CDMZ01005822">
    <property type="protein sequence ID" value="CEM54842.1"/>
    <property type="molecule type" value="Genomic_DNA"/>
</dbReference>
<accession>A0A0G4ICP7</accession>
<dbReference type="VEuPathDB" id="CryptoDB:Cvel_13087"/>
<evidence type="ECO:0000256" key="2">
    <source>
        <dbReference type="SAM" id="SignalP"/>
    </source>
</evidence>
<evidence type="ECO:0000256" key="1">
    <source>
        <dbReference type="SAM" id="MobiDB-lite"/>
    </source>
</evidence>
<feature type="region of interest" description="Disordered" evidence="1">
    <location>
        <begin position="511"/>
        <end position="547"/>
    </location>
</feature>